<reference evidence="2 3" key="1">
    <citation type="submission" date="2019-10" db="EMBL/GenBank/DDBJ databases">
        <title>Complete genome sequence of Variovorax paradoxus 5C-2.</title>
        <authorList>
            <person name="Gogoleva N.E."/>
            <person name="Balkin A.S."/>
        </authorList>
    </citation>
    <scope>NUCLEOTIDE SEQUENCE [LARGE SCALE GENOMIC DNA]</scope>
    <source>
        <strain evidence="2 3">5C-2</strain>
    </source>
</reference>
<dbReference type="Proteomes" id="UP000326780">
    <property type="component" value="Chromosome"/>
</dbReference>
<evidence type="ECO:0000313" key="2">
    <source>
        <dbReference type="EMBL" id="QFZ85155.1"/>
    </source>
</evidence>
<dbReference type="EMBL" id="CP045644">
    <property type="protein sequence ID" value="QFZ85155.1"/>
    <property type="molecule type" value="Genomic_DNA"/>
</dbReference>
<dbReference type="Gene3D" id="3.40.190.150">
    <property type="entry name" value="Bordetella uptake gene, domain 1"/>
    <property type="match status" value="1"/>
</dbReference>
<sequence length="208" mass="22059">MTNIASTTPVLITQPDSLFRDLRELAGYARANPGKVAYGTPGVGTVPHLAAELFQIEGRVQLNHVPYKGATQQIQDLIGGLTQVDFQSSLAVALPHLQSGRIKAIAVLSEQRSPLLPQVPTAKESGYPTMVVAPWFGLGAPAGVPGSMVERMHAALVKGLSSKEIDAKFVSLGFTLSPSASPADFAAQIRSEHARWGKIIKAANVKNE</sequence>
<protein>
    <recommendedName>
        <fullName evidence="4">Tripartite tricarboxylate transporter family receptor</fullName>
    </recommendedName>
</protein>
<dbReference type="PANTHER" id="PTHR42928">
    <property type="entry name" value="TRICARBOXYLATE-BINDING PROTEIN"/>
    <property type="match status" value="1"/>
</dbReference>
<dbReference type="PANTHER" id="PTHR42928:SF5">
    <property type="entry name" value="BLR1237 PROTEIN"/>
    <property type="match status" value="1"/>
</dbReference>
<dbReference type="SUPFAM" id="SSF53850">
    <property type="entry name" value="Periplasmic binding protein-like II"/>
    <property type="match status" value="1"/>
</dbReference>
<dbReference type="Pfam" id="PF03401">
    <property type="entry name" value="TctC"/>
    <property type="match status" value="1"/>
</dbReference>
<name>A0A5Q0M9G0_VARPD</name>
<gene>
    <name evidence="2" type="ORF">GFK26_21540</name>
</gene>
<evidence type="ECO:0008006" key="4">
    <source>
        <dbReference type="Google" id="ProtNLM"/>
    </source>
</evidence>
<proteinExistence type="inferred from homology"/>
<evidence type="ECO:0000313" key="3">
    <source>
        <dbReference type="Proteomes" id="UP000326780"/>
    </source>
</evidence>
<dbReference type="Gene3D" id="3.40.190.10">
    <property type="entry name" value="Periplasmic binding protein-like II"/>
    <property type="match status" value="1"/>
</dbReference>
<dbReference type="CDD" id="cd07012">
    <property type="entry name" value="PBP2_Bug_TTT"/>
    <property type="match status" value="1"/>
</dbReference>
<organism evidence="2 3">
    <name type="scientific">Variovorax paradoxus</name>
    <dbReference type="NCBI Taxonomy" id="34073"/>
    <lineage>
        <taxon>Bacteria</taxon>
        <taxon>Pseudomonadati</taxon>
        <taxon>Pseudomonadota</taxon>
        <taxon>Betaproteobacteria</taxon>
        <taxon>Burkholderiales</taxon>
        <taxon>Comamonadaceae</taxon>
        <taxon>Variovorax</taxon>
    </lineage>
</organism>
<evidence type="ECO:0000256" key="1">
    <source>
        <dbReference type="ARBA" id="ARBA00006987"/>
    </source>
</evidence>
<dbReference type="AlphaFoldDB" id="A0A5Q0M9G0"/>
<dbReference type="InterPro" id="IPR005064">
    <property type="entry name" value="BUG"/>
</dbReference>
<comment type="similarity">
    <text evidence="1">Belongs to the UPF0065 (bug) family.</text>
</comment>
<dbReference type="InterPro" id="IPR042100">
    <property type="entry name" value="Bug_dom1"/>
</dbReference>
<accession>A0A5Q0M9G0</accession>